<name>B3VCH7_9CAUD</name>
<reference evidence="2 3" key="1">
    <citation type="submission" date="2008-05" db="EMBL/GenBank/DDBJ databases">
        <title>Genomic sequences and analysis of several T7-like bacteriophages.</title>
        <authorList>
            <person name="Savalia D."/>
            <person name="Severinov K."/>
            <person name="Molineux I."/>
        </authorList>
    </citation>
    <scope>NUCLEOTIDE SEQUENCE [LARGE SCALE GENOMIC DNA]</scope>
</reference>
<gene>
    <name evidence="2" type="ORF">ASE_0001</name>
</gene>
<organism evidence="2 3">
    <name type="scientific">Yersinia phage Yepe2</name>
    <dbReference type="NCBI Taxonomy" id="532078"/>
    <lineage>
        <taxon>Viruses</taxon>
        <taxon>Duplodnaviria</taxon>
        <taxon>Heunggongvirae</taxon>
        <taxon>Uroviricota</taxon>
        <taxon>Caudoviricetes</taxon>
        <taxon>Autographivirales</taxon>
        <taxon>Autotranscriptaviridae</taxon>
        <taxon>Studiervirinae</taxon>
        <taxon>Berlinvirus</taxon>
        <taxon>Berlinvirus Yepe2</taxon>
    </lineage>
</organism>
<dbReference type="GeneID" id="6449910"/>
<keyword evidence="1" id="KW-1133">Transmembrane helix</keyword>
<proteinExistence type="predicted"/>
<dbReference type="RefSeq" id="YP_002003313.1">
    <property type="nucleotide sequence ID" value="NC_011038.1"/>
</dbReference>
<dbReference type="EMBL" id="EU734170">
    <property type="protein sequence ID" value="ACF15682.1"/>
    <property type="molecule type" value="Genomic_DNA"/>
</dbReference>
<keyword evidence="1" id="KW-0472">Membrane</keyword>
<dbReference type="Proteomes" id="UP000000623">
    <property type="component" value="Segment"/>
</dbReference>
<evidence type="ECO:0000256" key="1">
    <source>
        <dbReference type="SAM" id="Phobius"/>
    </source>
</evidence>
<evidence type="ECO:0000313" key="2">
    <source>
        <dbReference type="EMBL" id="ACF15682.1"/>
    </source>
</evidence>
<feature type="transmembrane region" description="Helical" evidence="1">
    <location>
        <begin position="20"/>
        <end position="45"/>
    </location>
</feature>
<protein>
    <submittedName>
        <fullName evidence="2">Putative ABC transporter</fullName>
    </submittedName>
</protein>
<dbReference type="KEGG" id="vg:6449910"/>
<evidence type="ECO:0000313" key="3">
    <source>
        <dbReference type="Proteomes" id="UP000000623"/>
    </source>
</evidence>
<keyword evidence="1" id="KW-0812">Transmembrane</keyword>
<sequence length="78" mass="8793">MNEYSGWFFTYNSFSRYFGTHHLTGLTPLGVVTATLLVIALYKAIKFGINYYRGKQLAKSLIVPEGPHKGSEDTHSHN</sequence>
<accession>B3VCH7</accession>